<dbReference type="eggNOG" id="ENOG5031EJQ">
    <property type="taxonomic scope" value="Bacteria"/>
</dbReference>
<keyword evidence="2" id="KW-1185">Reference proteome</keyword>
<dbReference type="OrthoDB" id="3963523at2"/>
<dbReference type="EMBL" id="CP000804">
    <property type="protein sequence ID" value="ABU56268.1"/>
    <property type="molecule type" value="Genomic_DNA"/>
</dbReference>
<gene>
    <name evidence="1" type="ordered locus">Rcas_0132</name>
</gene>
<accession>A7NFP2</accession>
<evidence type="ECO:0000313" key="1">
    <source>
        <dbReference type="EMBL" id="ABU56268.1"/>
    </source>
</evidence>
<dbReference type="KEGG" id="rca:Rcas_0132"/>
<dbReference type="STRING" id="383372.Rcas_0132"/>
<dbReference type="HOGENOM" id="CLU_093138_0_0_0"/>
<evidence type="ECO:0000313" key="2">
    <source>
        <dbReference type="Proteomes" id="UP000000263"/>
    </source>
</evidence>
<organism evidence="1 2">
    <name type="scientific">Roseiflexus castenholzii (strain DSM 13941 / HLO8)</name>
    <dbReference type="NCBI Taxonomy" id="383372"/>
    <lineage>
        <taxon>Bacteria</taxon>
        <taxon>Bacillati</taxon>
        <taxon>Chloroflexota</taxon>
        <taxon>Chloroflexia</taxon>
        <taxon>Chloroflexales</taxon>
        <taxon>Roseiflexineae</taxon>
        <taxon>Roseiflexaceae</taxon>
        <taxon>Roseiflexus</taxon>
    </lineage>
</organism>
<dbReference type="Proteomes" id="UP000000263">
    <property type="component" value="Chromosome"/>
</dbReference>
<sequence length="244" mass="27920">MPVDTLYDDARRLIAAADGAGLSLRLLGGIAIYHLCPTARHPDFERSYKDIDMVGLARERATLQRLFIDHGYEPDREFNLLHGMQRLIFRHTADERHIDVFLDRFQMCHTFDLRDRLHLHPATLTPADLLLTKLQVVEATENDLRDLFALLSDLPLGAEPGAIDVAYIAQLAARDWGLYRTLALSLDRLDRWTVGRPVYGAYRVSSQIAVLRETIEAQPKTMAWKMRARIGDRVRWYDIPDEGG</sequence>
<evidence type="ECO:0008006" key="3">
    <source>
        <dbReference type="Google" id="ProtNLM"/>
    </source>
</evidence>
<dbReference type="AlphaFoldDB" id="A7NFP2"/>
<reference evidence="1 2" key="1">
    <citation type="submission" date="2007-08" db="EMBL/GenBank/DDBJ databases">
        <title>Complete sequence of Roseiflexus castenholzii DSM 13941.</title>
        <authorList>
            <consortium name="US DOE Joint Genome Institute"/>
            <person name="Copeland A."/>
            <person name="Lucas S."/>
            <person name="Lapidus A."/>
            <person name="Barry K."/>
            <person name="Glavina del Rio T."/>
            <person name="Dalin E."/>
            <person name="Tice H."/>
            <person name="Pitluck S."/>
            <person name="Thompson L.S."/>
            <person name="Brettin T."/>
            <person name="Bruce D."/>
            <person name="Detter J.C."/>
            <person name="Han C."/>
            <person name="Tapia R."/>
            <person name="Schmutz J."/>
            <person name="Larimer F."/>
            <person name="Land M."/>
            <person name="Hauser L."/>
            <person name="Kyrpides N."/>
            <person name="Mikhailova N."/>
            <person name="Bryant D.A."/>
            <person name="Hanada S."/>
            <person name="Tsukatani Y."/>
            <person name="Richardson P."/>
        </authorList>
    </citation>
    <scope>NUCLEOTIDE SEQUENCE [LARGE SCALE GENOMIC DNA]</scope>
    <source>
        <strain evidence="2">DSM 13941 / HLO8</strain>
    </source>
</reference>
<protein>
    <recommendedName>
        <fullName evidence="3">Nucleotidyltransferase family protein</fullName>
    </recommendedName>
</protein>
<name>A7NFP2_ROSCS</name>
<proteinExistence type="predicted"/>